<sequence>MLITGDKPLLKRGFSMRFGYSAHLCQDVNLQVWAAARSKGILNVTAVAEAVRLRNLAENVALEDVECLVLQAAQFYGAAMEFDSLTVFEPGNAHRHSVGCNALPGRGDVDVLEDRAVSLYLGPPDQTQ</sequence>
<dbReference type="Proteomes" id="UP001152604">
    <property type="component" value="Unassembled WGS sequence"/>
</dbReference>
<protein>
    <recommendedName>
        <fullName evidence="3">PIN domain-containing protein</fullName>
    </recommendedName>
</protein>
<keyword evidence="2" id="KW-1185">Reference proteome</keyword>
<evidence type="ECO:0000313" key="2">
    <source>
        <dbReference type="Proteomes" id="UP001152604"/>
    </source>
</evidence>
<accession>A0ABM9DDH7</accession>
<name>A0ABM9DDH7_9HYPH</name>
<reference evidence="1" key="1">
    <citation type="submission" date="2022-03" db="EMBL/GenBank/DDBJ databases">
        <authorList>
            <person name="Brunel B."/>
        </authorList>
    </citation>
    <scope>NUCLEOTIDE SEQUENCE</scope>
    <source>
        <strain evidence="1">STM4922sample</strain>
    </source>
</reference>
<evidence type="ECO:0000313" key="1">
    <source>
        <dbReference type="EMBL" id="CAH2394606.1"/>
    </source>
</evidence>
<evidence type="ECO:0008006" key="3">
    <source>
        <dbReference type="Google" id="ProtNLM"/>
    </source>
</evidence>
<dbReference type="RefSeq" id="WP_367185479.1">
    <property type="nucleotide sequence ID" value="NZ_CAKXZS010000003.1"/>
</dbReference>
<proteinExistence type="predicted"/>
<gene>
    <name evidence="1" type="ORF">MES4922_110050</name>
</gene>
<comment type="caution">
    <text evidence="1">The sequence shown here is derived from an EMBL/GenBank/DDBJ whole genome shotgun (WGS) entry which is preliminary data.</text>
</comment>
<organism evidence="1 2">
    <name type="scientific">Mesorhizobium ventifaucium</name>
    <dbReference type="NCBI Taxonomy" id="666020"/>
    <lineage>
        <taxon>Bacteria</taxon>
        <taxon>Pseudomonadati</taxon>
        <taxon>Pseudomonadota</taxon>
        <taxon>Alphaproteobacteria</taxon>
        <taxon>Hyphomicrobiales</taxon>
        <taxon>Phyllobacteriaceae</taxon>
        <taxon>Mesorhizobium</taxon>
    </lineage>
</organism>
<dbReference type="EMBL" id="CAKXZS010000003">
    <property type="protein sequence ID" value="CAH2394606.1"/>
    <property type="molecule type" value="Genomic_DNA"/>
</dbReference>